<proteinExistence type="predicted"/>
<dbReference type="Proteomes" id="UP000704712">
    <property type="component" value="Unassembled WGS sequence"/>
</dbReference>
<comment type="caution">
    <text evidence="2">The sequence shown here is derived from an EMBL/GenBank/DDBJ whole genome shotgun (WGS) entry which is preliminary data.</text>
</comment>
<feature type="chain" id="PRO_5036239586" description="Secreted RxLR effector peptide protein" evidence="1">
    <location>
        <begin position="21"/>
        <end position="66"/>
    </location>
</feature>
<dbReference type="EMBL" id="WSZM01000643">
    <property type="protein sequence ID" value="KAF4030758.1"/>
    <property type="molecule type" value="Genomic_DNA"/>
</dbReference>
<name>A0A833SA86_PHYIN</name>
<evidence type="ECO:0000313" key="4">
    <source>
        <dbReference type="Proteomes" id="UP000602510"/>
    </source>
</evidence>
<feature type="signal peptide" evidence="1">
    <location>
        <begin position="1"/>
        <end position="20"/>
    </location>
</feature>
<dbReference type="Proteomes" id="UP000602510">
    <property type="component" value="Unassembled WGS sequence"/>
</dbReference>
<evidence type="ECO:0000313" key="3">
    <source>
        <dbReference type="EMBL" id="KAF4142597.1"/>
    </source>
</evidence>
<gene>
    <name evidence="2" type="ORF">GN244_ATG17454</name>
    <name evidence="3" type="ORF">GN958_ATG08198</name>
</gene>
<evidence type="ECO:0000256" key="1">
    <source>
        <dbReference type="SAM" id="SignalP"/>
    </source>
</evidence>
<sequence length="66" mass="7425">MTLIWYTLFVMVILVAESNGLSEDDAADSRVTFMESVLMIRLINSNDNEGGDGSKRFLRQQALDNL</sequence>
<accession>A0A833SA86</accession>
<protein>
    <recommendedName>
        <fullName evidence="5">Secreted RxLR effector peptide protein</fullName>
    </recommendedName>
</protein>
<dbReference type="AlphaFoldDB" id="A0A833SA86"/>
<organism evidence="2 4">
    <name type="scientific">Phytophthora infestans</name>
    <name type="common">Potato late blight agent</name>
    <name type="synonym">Botrytis infestans</name>
    <dbReference type="NCBI Taxonomy" id="4787"/>
    <lineage>
        <taxon>Eukaryota</taxon>
        <taxon>Sar</taxon>
        <taxon>Stramenopiles</taxon>
        <taxon>Oomycota</taxon>
        <taxon>Peronosporomycetes</taxon>
        <taxon>Peronosporales</taxon>
        <taxon>Peronosporaceae</taxon>
        <taxon>Phytophthora</taxon>
    </lineage>
</organism>
<dbReference type="EMBL" id="JAACNO010001166">
    <property type="protein sequence ID" value="KAF4142597.1"/>
    <property type="molecule type" value="Genomic_DNA"/>
</dbReference>
<evidence type="ECO:0008006" key="5">
    <source>
        <dbReference type="Google" id="ProtNLM"/>
    </source>
</evidence>
<reference evidence="2" key="1">
    <citation type="submission" date="2020-04" db="EMBL/GenBank/DDBJ databases">
        <title>Hybrid Assembly of Korean Phytophthora infestans isolates.</title>
        <authorList>
            <person name="Prokchorchik M."/>
            <person name="Lee Y."/>
            <person name="Seo J."/>
            <person name="Cho J.-H."/>
            <person name="Park Y.-E."/>
            <person name="Jang D.-C."/>
            <person name="Im J.-S."/>
            <person name="Choi J.-G."/>
            <person name="Park H.-J."/>
            <person name="Lee G.-B."/>
            <person name="Lee Y.-G."/>
            <person name="Hong S.-Y."/>
            <person name="Cho K."/>
            <person name="Sohn K.H."/>
        </authorList>
    </citation>
    <scope>NUCLEOTIDE SEQUENCE</scope>
    <source>
        <strain evidence="2">KR_1_A1</strain>
        <strain evidence="3">KR_2_A2</strain>
    </source>
</reference>
<evidence type="ECO:0000313" key="2">
    <source>
        <dbReference type="EMBL" id="KAF4030758.1"/>
    </source>
</evidence>
<keyword evidence="1" id="KW-0732">Signal</keyword>
<keyword evidence="4" id="KW-1185">Reference proteome</keyword>